<organism evidence="1 2">
    <name type="scientific">Komagataella phaffii (strain ATCC 76273 / CBS 7435 / CECT 11047 / NRRL Y-11430 / Wegner 21-1)</name>
    <name type="common">Yeast</name>
    <name type="synonym">Pichia pastoris</name>
    <dbReference type="NCBI Taxonomy" id="981350"/>
    <lineage>
        <taxon>Eukaryota</taxon>
        <taxon>Fungi</taxon>
        <taxon>Dikarya</taxon>
        <taxon>Ascomycota</taxon>
        <taxon>Saccharomycotina</taxon>
        <taxon>Pichiomycetes</taxon>
        <taxon>Pichiales</taxon>
        <taxon>Pichiaceae</taxon>
        <taxon>Komagataella</taxon>
    </lineage>
</organism>
<name>A0A1G4KQD2_KOMPC</name>
<accession>A0A1G4KQD2</accession>
<reference evidence="1 2" key="2">
    <citation type="journal article" date="2016" name="FEMS Yeast Res.">
        <title>Curation of the genome annotation of Pichia pastoris (Komagataella phaffii) CBS7435 from gene level to protein function.</title>
        <authorList>
            <person name="Valli M."/>
            <person name="Tatto N.E."/>
            <person name="Peymann A."/>
            <person name="Gruber C."/>
            <person name="Landes N."/>
            <person name="Ekker H."/>
            <person name="Thallinger G.G."/>
            <person name="Mattanovich D."/>
            <person name="Gasser B."/>
            <person name="Graf A.B."/>
        </authorList>
    </citation>
    <scope>GENOME REANNOTATION</scope>
    <source>
        <strain evidence="1 2">ATCC 76273 / CBS 7435 / CECT 11047 / NRRL Y-11430 / Wegner 21-1</strain>
    </source>
</reference>
<proteinExistence type="predicted"/>
<dbReference type="EMBL" id="FR839630">
    <property type="protein sequence ID" value="SCV12214.1"/>
    <property type="molecule type" value="Genomic_DNA"/>
</dbReference>
<dbReference type="Proteomes" id="UP000006853">
    <property type="component" value="Chromosome 3"/>
</dbReference>
<evidence type="ECO:0000313" key="2">
    <source>
        <dbReference type="Proteomes" id="UP000006853"/>
    </source>
</evidence>
<keyword evidence="2" id="KW-1185">Reference proteome</keyword>
<evidence type="ECO:0000313" key="1">
    <source>
        <dbReference type="EMBL" id="SCV12214.1"/>
    </source>
</evidence>
<protein>
    <submittedName>
        <fullName evidence="1">Uncharacterized protein</fullName>
    </submittedName>
</protein>
<dbReference type="AlphaFoldDB" id="A0A1G4KQD2"/>
<gene>
    <name evidence="1" type="ordered locus">PP7435_Chr3-1930</name>
</gene>
<sequence>MAFIHGVNVLSMEFVQKKCASSLAKDPTLCRRRSMQNARVVRTTERPLLILPLNIEKPIQLAFNILEFDNQSRIGVECLVRDLRRDR</sequence>
<reference evidence="1 2" key="1">
    <citation type="journal article" date="2011" name="J. Biotechnol.">
        <title>High-quality genome sequence of Pichia pastoris CBS7435.</title>
        <authorList>
            <person name="Kuberl A."/>
            <person name="Schneider J."/>
            <person name="Thallinger G.G."/>
            <person name="Anderl I."/>
            <person name="Wibberg D."/>
            <person name="Hajek T."/>
            <person name="Jaenicke S."/>
            <person name="Brinkrolf K."/>
            <person name="Goesmann A."/>
            <person name="Szczepanowski R."/>
            <person name="Puhler A."/>
            <person name="Schwab H."/>
            <person name="Glieder A."/>
            <person name="Pichler H."/>
        </authorList>
    </citation>
    <scope>NUCLEOTIDE SEQUENCE [LARGE SCALE GENOMIC DNA]</scope>
    <source>
        <strain evidence="2">ATCC 76273 / CBS 7435 / CECT 11047 / NRRL Y-11430 / Wegner 21-1</strain>
    </source>
</reference>